<keyword evidence="2" id="KW-1185">Reference proteome</keyword>
<dbReference type="GO" id="GO:0006310">
    <property type="term" value="P:DNA recombination"/>
    <property type="evidence" value="ECO:0007669"/>
    <property type="project" value="InterPro"/>
</dbReference>
<dbReference type="Proteomes" id="UP000012589">
    <property type="component" value="Unassembled WGS sequence"/>
</dbReference>
<proteinExistence type="predicted"/>
<dbReference type="HOGENOM" id="CLU_1624267_0_0_9"/>
<protein>
    <submittedName>
        <fullName evidence="1">Uncharacterized protein</fullName>
    </submittedName>
</protein>
<dbReference type="STRING" id="1235802.C823_04579"/>
<reference evidence="1 2" key="1">
    <citation type="journal article" date="2014" name="Genome Announc.">
        <title>Draft genome sequences of the altered schaedler flora, a defined bacterial community from gnotobiotic mice.</title>
        <authorList>
            <person name="Wannemuehler M.J."/>
            <person name="Overstreet A.M."/>
            <person name="Ward D.V."/>
            <person name="Phillips G.J."/>
        </authorList>
    </citation>
    <scope>NUCLEOTIDE SEQUENCE [LARGE SCALE GENOMIC DNA]</scope>
    <source>
        <strain evidence="1 2">ASF492</strain>
    </source>
</reference>
<comment type="caution">
    <text evidence="1">The sequence shown here is derived from an EMBL/GenBank/DDBJ whole genome shotgun (WGS) entry which is preliminary data.</text>
</comment>
<accession>N2A5T3</accession>
<name>N2A5T3_9FIRM</name>
<dbReference type="InterPro" id="IPR036614">
    <property type="entry name" value="RusA-like_sf"/>
</dbReference>
<evidence type="ECO:0000313" key="2">
    <source>
        <dbReference type="Proteomes" id="UP000012589"/>
    </source>
</evidence>
<dbReference type="GO" id="GO:0006281">
    <property type="term" value="P:DNA repair"/>
    <property type="evidence" value="ECO:0007669"/>
    <property type="project" value="InterPro"/>
</dbReference>
<dbReference type="Gene3D" id="3.30.1330.70">
    <property type="entry name" value="Holliday junction resolvase RusA"/>
    <property type="match status" value="1"/>
</dbReference>
<dbReference type="AlphaFoldDB" id="N2A5T3"/>
<dbReference type="GO" id="GO:0000287">
    <property type="term" value="F:magnesium ion binding"/>
    <property type="evidence" value="ECO:0007669"/>
    <property type="project" value="InterPro"/>
</dbReference>
<dbReference type="SUPFAM" id="SSF103084">
    <property type="entry name" value="Holliday junction resolvase RusA"/>
    <property type="match status" value="1"/>
</dbReference>
<sequence>MKLVIDNEIIEKYNQYYFSQHPRATKKQIDKPRHPSINQWCILPRIQMNALKQKWKLFGCWFIEELGYANMKLDSFDIIITVFFDTKRRHDVDNQVPKFLLDSFTESGFIVDDDEKHLHSLTLKTGYDKENPRTEIEVIIHD</sequence>
<organism evidence="1 2">
    <name type="scientific">Eubacterium plexicaudatum ASF492</name>
    <dbReference type="NCBI Taxonomy" id="1235802"/>
    <lineage>
        <taxon>Bacteria</taxon>
        <taxon>Bacillati</taxon>
        <taxon>Bacillota</taxon>
        <taxon>Clostridia</taxon>
        <taxon>Eubacteriales</taxon>
        <taxon>Eubacteriaceae</taxon>
        <taxon>Eubacterium</taxon>
    </lineage>
</organism>
<evidence type="ECO:0000313" key="1">
    <source>
        <dbReference type="EMBL" id="EMZ21435.1"/>
    </source>
</evidence>
<dbReference type="EMBL" id="AQFT01000133">
    <property type="protein sequence ID" value="EMZ21435.1"/>
    <property type="molecule type" value="Genomic_DNA"/>
</dbReference>
<gene>
    <name evidence="1" type="ORF">C823_04579</name>
</gene>